<dbReference type="FunFam" id="3.40.50.2000:FF:000009">
    <property type="entry name" value="Sterol 3-beta-glucosyltransferase UGT80A2"/>
    <property type="match status" value="1"/>
</dbReference>
<dbReference type="InterPro" id="IPR004276">
    <property type="entry name" value="GlycoTrans_28_N"/>
</dbReference>
<dbReference type="InterPro" id="IPR002213">
    <property type="entry name" value="UDP_glucos_trans"/>
</dbReference>
<dbReference type="STRING" id="134601.AFA91_16830"/>
<name>A0A0K0XG67_MYCGD</name>
<feature type="domain" description="Glycosyltransferase family 28 N-terminal" evidence="1">
    <location>
        <begin position="3"/>
        <end position="80"/>
    </location>
</feature>
<dbReference type="SUPFAM" id="SSF53756">
    <property type="entry name" value="UDP-Glycosyltransferase/glycogen phosphorylase"/>
    <property type="match status" value="1"/>
</dbReference>
<dbReference type="GO" id="GO:0016758">
    <property type="term" value="F:hexosyltransferase activity"/>
    <property type="evidence" value="ECO:0007669"/>
    <property type="project" value="InterPro"/>
</dbReference>
<dbReference type="Pfam" id="PF03033">
    <property type="entry name" value="Glyco_transf_28"/>
    <property type="match status" value="1"/>
</dbReference>
<gene>
    <name evidence="3" type="ORF">AFA91_16830</name>
</gene>
<protein>
    <submittedName>
        <fullName evidence="3">Uncharacterized protein</fullName>
    </submittedName>
</protein>
<dbReference type="InterPro" id="IPR010610">
    <property type="entry name" value="EryCIII-like_C"/>
</dbReference>
<evidence type="ECO:0000259" key="2">
    <source>
        <dbReference type="Pfam" id="PF06722"/>
    </source>
</evidence>
<reference evidence="3 4" key="1">
    <citation type="submission" date="2015-07" db="EMBL/GenBank/DDBJ databases">
        <title>Complete genome sequence of Mycobacterium goodii X7B, a facultative thermophilic biodesulfurizing bacterium.</title>
        <authorList>
            <person name="Yu B."/>
            <person name="Li F."/>
            <person name="Xu P."/>
        </authorList>
    </citation>
    <scope>NUCLEOTIDE SEQUENCE [LARGE SCALE GENOMIC DNA]</scope>
    <source>
        <strain evidence="3 4">X7B</strain>
    </source>
</reference>
<dbReference type="RefSeq" id="WP_049748806.1">
    <property type="nucleotide sequence ID" value="NZ_CP012150.1"/>
</dbReference>
<dbReference type="KEGG" id="mgo:AFA91_16830"/>
<dbReference type="CDD" id="cd03784">
    <property type="entry name" value="GT1_Gtf-like"/>
    <property type="match status" value="1"/>
</dbReference>
<dbReference type="PATRIC" id="fig|134601.6.peg.3496"/>
<dbReference type="GO" id="GO:0008194">
    <property type="term" value="F:UDP-glycosyltransferase activity"/>
    <property type="evidence" value="ECO:0007669"/>
    <property type="project" value="InterPro"/>
</dbReference>
<dbReference type="Proteomes" id="UP000062255">
    <property type="component" value="Chromosome"/>
</dbReference>
<dbReference type="GO" id="GO:0033072">
    <property type="term" value="P:vancomycin biosynthetic process"/>
    <property type="evidence" value="ECO:0007669"/>
    <property type="project" value="UniProtKB-ARBA"/>
</dbReference>
<organism evidence="3 4">
    <name type="scientific">Mycolicibacterium goodii</name>
    <name type="common">Mycobacterium goodii</name>
    <dbReference type="NCBI Taxonomy" id="134601"/>
    <lineage>
        <taxon>Bacteria</taxon>
        <taxon>Bacillati</taxon>
        <taxon>Actinomycetota</taxon>
        <taxon>Actinomycetes</taxon>
        <taxon>Mycobacteriales</taxon>
        <taxon>Mycobacteriaceae</taxon>
        <taxon>Mycolicibacterium</taxon>
    </lineage>
</organism>
<dbReference type="EMBL" id="CP012150">
    <property type="protein sequence ID" value="AKS36390.1"/>
    <property type="molecule type" value="Genomic_DNA"/>
</dbReference>
<evidence type="ECO:0000313" key="3">
    <source>
        <dbReference type="EMBL" id="AKS36390.1"/>
    </source>
</evidence>
<dbReference type="Pfam" id="PF06722">
    <property type="entry name" value="EryCIII-like_C"/>
    <property type="match status" value="1"/>
</dbReference>
<evidence type="ECO:0000259" key="1">
    <source>
        <dbReference type="Pfam" id="PF03033"/>
    </source>
</evidence>
<dbReference type="PANTHER" id="PTHR48050">
    <property type="entry name" value="STEROL 3-BETA-GLUCOSYLTRANSFERASE"/>
    <property type="match status" value="1"/>
</dbReference>
<feature type="domain" description="Erythromycin biosynthesis protein CIII-like C-terminal" evidence="2">
    <location>
        <begin position="285"/>
        <end position="387"/>
    </location>
</feature>
<dbReference type="InterPro" id="IPR050426">
    <property type="entry name" value="Glycosyltransferase_28"/>
</dbReference>
<accession>A0A0K0XG67</accession>
<sequence>MRFVVATHGTRGDIEPSAAVALELCRRGHEVRMAVPPNLVPFVENCGLSAESYGVDSQQQLDADAFRDFWKIRDPFRAIREGREYMVAGWSEMNATVTGLADGADLLLTGTTYQEVVANVAESRHIPLAALHFFPHRANSHVLPVPVPQRLVEPMWAVVEWGYWRLLKGAEDAQRRELGLSPARSSSVRRIVSGGALEIQAYDEVFFPGLREQWRGTRPFVGALTLELPTGTDDDVTAWATSGKPPIYFGFGSMPVQSPAQAVTMIASACAQLGERALISSGAWDLDTIPESDHVKVVGAVNHANVFPLCRAVVHHGGAGTTAAGLRAARPTLILWVGADQPVWAAAVRRLQVGTAQRFSKVTPDSLLAGLRSVLTPRAARRAQDVAGKMTGPAESVTAAADLLEEKVRTHRARKTNSPAM</sequence>
<dbReference type="Gene3D" id="3.40.50.2000">
    <property type="entry name" value="Glycogen Phosphorylase B"/>
    <property type="match status" value="2"/>
</dbReference>
<proteinExistence type="predicted"/>
<dbReference type="PANTHER" id="PTHR48050:SF13">
    <property type="entry name" value="STEROL 3-BETA-GLUCOSYLTRANSFERASE UGT80A2"/>
    <property type="match status" value="1"/>
</dbReference>
<evidence type="ECO:0000313" key="4">
    <source>
        <dbReference type="Proteomes" id="UP000062255"/>
    </source>
</evidence>
<dbReference type="AlphaFoldDB" id="A0A0K0XG67"/>
<dbReference type="OrthoDB" id="3253247at2"/>
<dbReference type="GO" id="GO:0005975">
    <property type="term" value="P:carbohydrate metabolic process"/>
    <property type="evidence" value="ECO:0007669"/>
    <property type="project" value="InterPro"/>
</dbReference>